<dbReference type="Gene3D" id="1.25.40.290">
    <property type="entry name" value="ARM repeat domains"/>
    <property type="match status" value="1"/>
</dbReference>
<dbReference type="CDD" id="cd07064">
    <property type="entry name" value="AlkD_like_1"/>
    <property type="match status" value="1"/>
</dbReference>
<dbReference type="Proteomes" id="UP000627781">
    <property type="component" value="Unassembled WGS sequence"/>
</dbReference>
<protein>
    <submittedName>
        <fullName evidence="1">DNA alkylation repair protein</fullName>
    </submittedName>
</protein>
<dbReference type="SUPFAM" id="SSF48371">
    <property type="entry name" value="ARM repeat"/>
    <property type="match status" value="1"/>
</dbReference>
<dbReference type="Gene3D" id="1.20.1660.10">
    <property type="entry name" value="Hypothetical protein (EF3068)"/>
    <property type="match status" value="1"/>
</dbReference>
<dbReference type="PANTHER" id="PTHR34070:SF1">
    <property type="entry name" value="DNA ALKYLATION REPAIR PROTEIN"/>
    <property type="match status" value="1"/>
</dbReference>
<evidence type="ECO:0000313" key="1">
    <source>
        <dbReference type="EMBL" id="MBD7913207.1"/>
    </source>
</evidence>
<dbReference type="Pfam" id="PF08713">
    <property type="entry name" value="DNA_alkylation"/>
    <property type="match status" value="1"/>
</dbReference>
<dbReference type="PANTHER" id="PTHR34070">
    <property type="entry name" value="ARMADILLO-TYPE FOLD"/>
    <property type="match status" value="1"/>
</dbReference>
<name>A0ABR8PYJ7_9CLOT</name>
<reference evidence="1 2" key="1">
    <citation type="submission" date="2020-08" db="EMBL/GenBank/DDBJ databases">
        <title>A Genomic Blueprint of the Chicken Gut Microbiome.</title>
        <authorList>
            <person name="Gilroy R."/>
            <person name="Ravi A."/>
            <person name="Getino M."/>
            <person name="Pursley I."/>
            <person name="Horton D.L."/>
            <person name="Alikhan N.-F."/>
            <person name="Baker D."/>
            <person name="Gharbi K."/>
            <person name="Hall N."/>
            <person name="Watson M."/>
            <person name="Adriaenssens E.M."/>
            <person name="Foster-Nyarko E."/>
            <person name="Jarju S."/>
            <person name="Secka A."/>
            <person name="Antonio M."/>
            <person name="Oren A."/>
            <person name="Chaudhuri R."/>
            <person name="La Ragione R.M."/>
            <person name="Hildebrand F."/>
            <person name="Pallen M.J."/>
        </authorList>
    </citation>
    <scope>NUCLEOTIDE SEQUENCE [LARGE SCALE GENOMIC DNA]</scope>
    <source>
        <strain evidence="1 2">Sa3CVN1</strain>
    </source>
</reference>
<organism evidence="1 2">
    <name type="scientific">Clostridium cibarium</name>
    <dbReference type="NCBI Taxonomy" id="2762247"/>
    <lineage>
        <taxon>Bacteria</taxon>
        <taxon>Bacillati</taxon>
        <taxon>Bacillota</taxon>
        <taxon>Clostridia</taxon>
        <taxon>Eubacteriales</taxon>
        <taxon>Clostridiaceae</taxon>
        <taxon>Clostridium</taxon>
    </lineage>
</organism>
<dbReference type="EMBL" id="JACSRA010000039">
    <property type="protein sequence ID" value="MBD7913207.1"/>
    <property type="molecule type" value="Genomic_DNA"/>
</dbReference>
<accession>A0ABR8PYJ7</accession>
<comment type="caution">
    <text evidence="1">The sequence shown here is derived from an EMBL/GenBank/DDBJ whole genome shotgun (WGS) entry which is preliminary data.</text>
</comment>
<dbReference type="InterPro" id="IPR014825">
    <property type="entry name" value="DNA_alkylation"/>
</dbReference>
<sequence>MASYMKNKFPFLGIPKPKRINLTKEFLKESKKSDKIDWVFVWKCYEKPEREYHYLAIDYINELKYLLIKEDIYIIEKLIINKSWWDTVDAISYIVAYMFLRISTVRNTILVWIDSENIWLKRIAINFQVKFKEETDVDLLSRAITHNLFTKELFIDKAIGLALKEYSKIDKEWVKRFMEEHKISATSRREAIKYMK</sequence>
<gene>
    <name evidence="1" type="ORF">H9661_17790</name>
</gene>
<proteinExistence type="predicted"/>
<evidence type="ECO:0000313" key="2">
    <source>
        <dbReference type="Proteomes" id="UP000627781"/>
    </source>
</evidence>
<keyword evidence="2" id="KW-1185">Reference proteome</keyword>
<dbReference type="InterPro" id="IPR016024">
    <property type="entry name" value="ARM-type_fold"/>
</dbReference>